<dbReference type="Proteomes" id="UP000295632">
    <property type="component" value="Unassembled WGS sequence"/>
</dbReference>
<dbReference type="SMART" id="SM00530">
    <property type="entry name" value="HTH_XRE"/>
    <property type="match status" value="1"/>
</dbReference>
<name>A0A4R6U6W7_9BACI</name>
<evidence type="ECO:0000313" key="4">
    <source>
        <dbReference type="Proteomes" id="UP000295632"/>
    </source>
</evidence>
<dbReference type="InterPro" id="IPR010982">
    <property type="entry name" value="Lambda_DNA-bd_dom_sf"/>
</dbReference>
<accession>A0A4R6U6W7</accession>
<organism evidence="3 4">
    <name type="scientific">Aureibacillus halotolerans</name>
    <dbReference type="NCBI Taxonomy" id="1508390"/>
    <lineage>
        <taxon>Bacteria</taxon>
        <taxon>Bacillati</taxon>
        <taxon>Bacillota</taxon>
        <taxon>Bacilli</taxon>
        <taxon>Bacillales</taxon>
        <taxon>Bacillaceae</taxon>
        <taxon>Aureibacillus</taxon>
    </lineage>
</organism>
<dbReference type="PROSITE" id="PS50943">
    <property type="entry name" value="HTH_CROC1"/>
    <property type="match status" value="1"/>
</dbReference>
<evidence type="ECO:0000313" key="3">
    <source>
        <dbReference type="EMBL" id="TDQ38784.1"/>
    </source>
</evidence>
<keyword evidence="1" id="KW-0238">DNA-binding</keyword>
<sequence length="101" mass="11611">MRKYEEDKEYRKAFDELELPFKIAKNIIMLRKLKGMTQTDLAKMIHTKQSVISRIEQANHNVTIKKLEEIAVALDTSVEILITKEIKPKGKEEEAGGLAQI</sequence>
<gene>
    <name evidence="3" type="ORF">EV213_109153</name>
</gene>
<dbReference type="Gene3D" id="1.10.260.40">
    <property type="entry name" value="lambda repressor-like DNA-binding domains"/>
    <property type="match status" value="1"/>
</dbReference>
<dbReference type="OrthoDB" id="428540at2"/>
<keyword evidence="4" id="KW-1185">Reference proteome</keyword>
<dbReference type="SUPFAM" id="SSF47413">
    <property type="entry name" value="lambda repressor-like DNA-binding domains"/>
    <property type="match status" value="1"/>
</dbReference>
<dbReference type="RefSeq" id="WP_133580831.1">
    <property type="nucleotide sequence ID" value="NZ_SNYJ01000009.1"/>
</dbReference>
<reference evidence="3 4" key="1">
    <citation type="submission" date="2019-03" db="EMBL/GenBank/DDBJ databases">
        <title>Genomic Encyclopedia of Type Strains, Phase IV (KMG-IV): sequencing the most valuable type-strain genomes for metagenomic binning, comparative biology and taxonomic classification.</title>
        <authorList>
            <person name="Goeker M."/>
        </authorList>
    </citation>
    <scope>NUCLEOTIDE SEQUENCE [LARGE SCALE GENOMIC DNA]</scope>
    <source>
        <strain evidence="3 4">DSM 28697</strain>
    </source>
</reference>
<protein>
    <submittedName>
        <fullName evidence="3">Helix-turn-helix protein</fullName>
    </submittedName>
</protein>
<dbReference type="AlphaFoldDB" id="A0A4R6U6W7"/>
<dbReference type="GO" id="GO:0003677">
    <property type="term" value="F:DNA binding"/>
    <property type="evidence" value="ECO:0007669"/>
    <property type="project" value="UniProtKB-KW"/>
</dbReference>
<proteinExistence type="predicted"/>
<feature type="domain" description="HTH cro/C1-type" evidence="2">
    <location>
        <begin position="27"/>
        <end position="81"/>
    </location>
</feature>
<dbReference type="EMBL" id="SNYJ01000009">
    <property type="protein sequence ID" value="TDQ38784.1"/>
    <property type="molecule type" value="Genomic_DNA"/>
</dbReference>
<comment type="caution">
    <text evidence="3">The sequence shown here is derived from an EMBL/GenBank/DDBJ whole genome shotgun (WGS) entry which is preliminary data.</text>
</comment>
<dbReference type="Pfam" id="PF01381">
    <property type="entry name" value="HTH_3"/>
    <property type="match status" value="1"/>
</dbReference>
<evidence type="ECO:0000259" key="2">
    <source>
        <dbReference type="PROSITE" id="PS50943"/>
    </source>
</evidence>
<dbReference type="PANTHER" id="PTHR46558">
    <property type="entry name" value="TRACRIPTIONAL REGULATORY PROTEIN-RELATED-RELATED"/>
    <property type="match status" value="1"/>
</dbReference>
<evidence type="ECO:0000256" key="1">
    <source>
        <dbReference type="ARBA" id="ARBA00023125"/>
    </source>
</evidence>
<dbReference type="PANTHER" id="PTHR46558:SF4">
    <property type="entry name" value="DNA-BIDING PHAGE PROTEIN"/>
    <property type="match status" value="1"/>
</dbReference>
<dbReference type="InterPro" id="IPR001387">
    <property type="entry name" value="Cro/C1-type_HTH"/>
</dbReference>
<dbReference type="CDD" id="cd00093">
    <property type="entry name" value="HTH_XRE"/>
    <property type="match status" value="1"/>
</dbReference>